<organism evidence="4 5">
    <name type="scientific">Undibacterium cyanobacteriorum</name>
    <dbReference type="NCBI Taxonomy" id="3073561"/>
    <lineage>
        <taxon>Bacteria</taxon>
        <taxon>Pseudomonadati</taxon>
        <taxon>Pseudomonadota</taxon>
        <taxon>Betaproteobacteria</taxon>
        <taxon>Burkholderiales</taxon>
        <taxon>Oxalobacteraceae</taxon>
        <taxon>Undibacterium</taxon>
    </lineage>
</organism>
<dbReference type="InterPro" id="IPR007492">
    <property type="entry name" value="LytTR_DNA-bd_dom"/>
</dbReference>
<dbReference type="SMART" id="SM00448">
    <property type="entry name" value="REC"/>
    <property type="match status" value="1"/>
</dbReference>
<dbReference type="InterPro" id="IPR046947">
    <property type="entry name" value="LytR-like"/>
</dbReference>
<name>A0ABY9RL82_9BURK</name>
<dbReference type="Gene3D" id="3.40.50.2300">
    <property type="match status" value="1"/>
</dbReference>
<keyword evidence="4" id="KW-0238">DNA-binding</keyword>
<dbReference type="PROSITE" id="PS50930">
    <property type="entry name" value="HTH_LYTTR"/>
    <property type="match status" value="1"/>
</dbReference>
<dbReference type="PROSITE" id="PS50110">
    <property type="entry name" value="RESPONSE_REGULATORY"/>
    <property type="match status" value="1"/>
</dbReference>
<dbReference type="EMBL" id="CP133720">
    <property type="protein sequence ID" value="WMW81589.1"/>
    <property type="molecule type" value="Genomic_DNA"/>
</dbReference>
<feature type="modified residue" description="4-aspartylphosphate" evidence="1">
    <location>
        <position position="59"/>
    </location>
</feature>
<dbReference type="Pfam" id="PF00072">
    <property type="entry name" value="Response_reg"/>
    <property type="match status" value="1"/>
</dbReference>
<dbReference type="InterPro" id="IPR001789">
    <property type="entry name" value="Sig_transdc_resp-reg_receiver"/>
</dbReference>
<dbReference type="PANTHER" id="PTHR37299">
    <property type="entry name" value="TRANSCRIPTIONAL REGULATOR-RELATED"/>
    <property type="match status" value="1"/>
</dbReference>
<dbReference type="Proteomes" id="UP001181355">
    <property type="component" value="Chromosome"/>
</dbReference>
<dbReference type="InterPro" id="IPR011006">
    <property type="entry name" value="CheY-like_superfamily"/>
</dbReference>
<evidence type="ECO:0000313" key="4">
    <source>
        <dbReference type="EMBL" id="WMW81589.1"/>
    </source>
</evidence>
<proteinExistence type="predicted"/>
<evidence type="ECO:0000259" key="2">
    <source>
        <dbReference type="PROSITE" id="PS50110"/>
    </source>
</evidence>
<evidence type="ECO:0000259" key="3">
    <source>
        <dbReference type="PROSITE" id="PS50930"/>
    </source>
</evidence>
<dbReference type="Gene3D" id="2.40.50.1020">
    <property type="entry name" value="LytTr DNA-binding domain"/>
    <property type="match status" value="1"/>
</dbReference>
<keyword evidence="1" id="KW-0597">Phosphoprotein</keyword>
<accession>A0ABY9RL82</accession>
<reference evidence="4" key="1">
    <citation type="submission" date="2023-09" db="EMBL/GenBank/DDBJ databases">
        <title>Undibacterium sp. 20NA77.5 isolated from freshwater.</title>
        <authorList>
            <person name="Le V."/>
            <person name="Ko S.-R."/>
            <person name="Ahn C.-Y."/>
            <person name="Oh H.-M."/>
        </authorList>
    </citation>
    <scope>NUCLEOTIDE SEQUENCE</scope>
    <source>
        <strain evidence="4">20NA77.5</strain>
    </source>
</reference>
<keyword evidence="5" id="KW-1185">Reference proteome</keyword>
<dbReference type="RefSeq" id="WP_309483068.1">
    <property type="nucleotide sequence ID" value="NZ_CP133720.1"/>
</dbReference>
<gene>
    <name evidence="4" type="ORF">RF679_04725</name>
</gene>
<sequence length="245" mass="27943">MQTPRILKTLLVDDEELARRLVREYLKSHTDIDIIGECENGMQAVEAITQQQPDLIFLDIQMPKLTGFEVLEATQRQHGVIFTTAYDQYALKAFDQHAIDYLLKPFSQQRFNDALSKARKLLDQTDPAIHAVVAQQVQKSDRILIRDRGLTLAIPFADIDYIEAQDDYVQIHYGGKSIMKTQSLSEFEKLLPSEQFVRIHRSVSVRVAAVKQLERASKDSFQAVLHCAAVVPVSRSGYDRIKLML</sequence>
<evidence type="ECO:0000256" key="1">
    <source>
        <dbReference type="PROSITE-ProRule" id="PRU00169"/>
    </source>
</evidence>
<dbReference type="SMART" id="SM00850">
    <property type="entry name" value="LytTR"/>
    <property type="match status" value="1"/>
</dbReference>
<dbReference type="SUPFAM" id="SSF52172">
    <property type="entry name" value="CheY-like"/>
    <property type="match status" value="1"/>
</dbReference>
<dbReference type="Pfam" id="PF04397">
    <property type="entry name" value="LytTR"/>
    <property type="match status" value="1"/>
</dbReference>
<feature type="domain" description="HTH LytTR-type" evidence="3">
    <location>
        <begin position="143"/>
        <end position="245"/>
    </location>
</feature>
<protein>
    <submittedName>
        <fullName evidence="4">LytTR family DNA-binding domain-containing protein</fullName>
    </submittedName>
</protein>
<evidence type="ECO:0000313" key="5">
    <source>
        <dbReference type="Proteomes" id="UP001181355"/>
    </source>
</evidence>
<dbReference type="GO" id="GO:0003677">
    <property type="term" value="F:DNA binding"/>
    <property type="evidence" value="ECO:0007669"/>
    <property type="project" value="UniProtKB-KW"/>
</dbReference>
<dbReference type="PANTHER" id="PTHR37299:SF1">
    <property type="entry name" value="STAGE 0 SPORULATION PROTEIN A HOMOLOG"/>
    <property type="match status" value="1"/>
</dbReference>
<feature type="domain" description="Response regulatory" evidence="2">
    <location>
        <begin position="8"/>
        <end position="119"/>
    </location>
</feature>